<dbReference type="InterPro" id="IPR006182">
    <property type="entry name" value="FliF_N_dom"/>
</dbReference>
<comment type="function">
    <text evidence="9">The M ring may be actively involved in energy transduction.</text>
</comment>
<evidence type="ECO:0000259" key="12">
    <source>
        <dbReference type="Pfam" id="PF01514"/>
    </source>
</evidence>
<dbReference type="AlphaFoldDB" id="A0A7X0RVT3"/>
<dbReference type="InterPro" id="IPR013556">
    <property type="entry name" value="Flag_M-ring_C"/>
</dbReference>
<feature type="region of interest" description="Disordered" evidence="10">
    <location>
        <begin position="312"/>
        <end position="359"/>
    </location>
</feature>
<protein>
    <recommendedName>
        <fullName evidence="9">Flagellar M-ring protein</fullName>
    </recommendedName>
</protein>
<dbReference type="PRINTS" id="PR01009">
    <property type="entry name" value="FLGMRINGFLIF"/>
</dbReference>
<dbReference type="InterPro" id="IPR045851">
    <property type="entry name" value="AMP-bd_C_sf"/>
</dbReference>
<keyword evidence="14" id="KW-0969">Cilium</keyword>
<keyword evidence="7 11" id="KW-0472">Membrane</keyword>
<reference evidence="14 15" key="1">
    <citation type="submission" date="2020-08" db="EMBL/GenBank/DDBJ databases">
        <title>Cohnella phylogeny.</title>
        <authorList>
            <person name="Dunlap C."/>
        </authorList>
    </citation>
    <scope>NUCLEOTIDE SEQUENCE [LARGE SCALE GENOMIC DNA]</scope>
    <source>
        <strain evidence="14 15">DSM 28246</strain>
    </source>
</reference>
<evidence type="ECO:0000256" key="8">
    <source>
        <dbReference type="ARBA" id="ARBA00023143"/>
    </source>
</evidence>
<keyword evidence="6 11" id="KW-1133">Transmembrane helix</keyword>
<evidence type="ECO:0000256" key="2">
    <source>
        <dbReference type="ARBA" id="ARBA00004651"/>
    </source>
</evidence>
<dbReference type="EMBL" id="JACJVP010000049">
    <property type="protein sequence ID" value="MBB6674592.1"/>
    <property type="molecule type" value="Genomic_DNA"/>
</dbReference>
<dbReference type="GO" id="GO:0003774">
    <property type="term" value="F:cytoskeletal motor activity"/>
    <property type="evidence" value="ECO:0007669"/>
    <property type="project" value="InterPro"/>
</dbReference>
<name>A0A7X0RVT3_9BACL</name>
<dbReference type="Pfam" id="PF08345">
    <property type="entry name" value="YscJ_FliF_C"/>
    <property type="match status" value="1"/>
</dbReference>
<dbReference type="InterPro" id="IPR043427">
    <property type="entry name" value="YscJ/FliF"/>
</dbReference>
<evidence type="ECO:0000313" key="15">
    <source>
        <dbReference type="Proteomes" id="UP000547209"/>
    </source>
</evidence>
<keyword evidence="15" id="KW-1185">Reference proteome</keyword>
<proteinExistence type="inferred from homology"/>
<dbReference type="GO" id="GO:0005886">
    <property type="term" value="C:plasma membrane"/>
    <property type="evidence" value="ECO:0007669"/>
    <property type="project" value="UniProtKB-SubCell"/>
</dbReference>
<dbReference type="Gene3D" id="3.30.300.30">
    <property type="match status" value="1"/>
</dbReference>
<feature type="compositionally biased region" description="Low complexity" evidence="10">
    <location>
        <begin position="335"/>
        <end position="349"/>
    </location>
</feature>
<evidence type="ECO:0000256" key="7">
    <source>
        <dbReference type="ARBA" id="ARBA00023136"/>
    </source>
</evidence>
<dbReference type="InterPro" id="IPR000067">
    <property type="entry name" value="FlgMring_FliF"/>
</dbReference>
<keyword evidence="14" id="KW-0282">Flagellum</keyword>
<dbReference type="GO" id="GO:0071973">
    <property type="term" value="P:bacterial-type flagellum-dependent cell motility"/>
    <property type="evidence" value="ECO:0007669"/>
    <property type="project" value="InterPro"/>
</dbReference>
<comment type="subcellular location">
    <subcellularLocation>
        <location evidence="1 9">Bacterial flagellum basal body</location>
    </subcellularLocation>
    <subcellularLocation>
        <location evidence="2">Cell membrane</location>
        <topology evidence="2">Multi-pass membrane protein</topology>
    </subcellularLocation>
</comment>
<dbReference type="GO" id="GO:0009431">
    <property type="term" value="C:bacterial-type flagellum basal body, MS ring"/>
    <property type="evidence" value="ECO:0007669"/>
    <property type="project" value="InterPro"/>
</dbReference>
<comment type="caution">
    <text evidence="14">The sequence shown here is derived from an EMBL/GenBank/DDBJ whole genome shotgun (WGS) entry which is preliminary data.</text>
</comment>
<feature type="domain" description="Flagellar M-ring N-terminal" evidence="12">
    <location>
        <begin position="46"/>
        <end position="222"/>
    </location>
</feature>
<comment type="similarity">
    <text evidence="3 9">Belongs to the FliF family.</text>
</comment>
<evidence type="ECO:0000256" key="5">
    <source>
        <dbReference type="ARBA" id="ARBA00022692"/>
    </source>
</evidence>
<dbReference type="PANTHER" id="PTHR30046:SF0">
    <property type="entry name" value="FLAGELLAR M-RING PROTEIN"/>
    <property type="match status" value="1"/>
</dbReference>
<keyword evidence="8 9" id="KW-0975">Bacterial flagellum</keyword>
<dbReference type="Pfam" id="PF01514">
    <property type="entry name" value="YscJ_FliF"/>
    <property type="match status" value="1"/>
</dbReference>
<evidence type="ECO:0000256" key="10">
    <source>
        <dbReference type="SAM" id="MobiDB-lite"/>
    </source>
</evidence>
<dbReference type="Proteomes" id="UP000547209">
    <property type="component" value="Unassembled WGS sequence"/>
</dbReference>
<keyword evidence="5 11" id="KW-0812">Transmembrane</keyword>
<evidence type="ECO:0000256" key="6">
    <source>
        <dbReference type="ARBA" id="ARBA00022989"/>
    </source>
</evidence>
<sequence length="524" mass="56506">MNERWVQVREKLAGFWNQYSKTQKWVLASSAALLLLFIILLTYFFTRTQYEIAFQDLDSGDASAIIEYLDGSGIPYKLGPGGSSISVPSAKADKVKVDVGSQGLVQNGSIGFAEMSKSSSTIGTTDQEFKVKKLNALNGEVQQLLQSMQGVKRAKVLVNLPEETVFLNDSDKERATASVVMTFKPGYRPKQDEIDSYYNLVKTAVPSMDIGGITITSPTGDLAPSSKIGGSGSVNGTILDQQFEIQRQFETGIKSNIQNFLAQIVGMDNMVVSVMSSLNFDQKSTTVNKVLPLENNDNKGIIISEQQSNESYTGANGSAGGVAGTGQTDVPNYPSGSAGQSSSSEKSASTTNYEPSREKTDIAYAPYQVKDLSISVGVDSSVITPEKQQVIQQMLVNNVRTLLADSGQTLTDADLNNRVSIIAQAFNSNANGTKGTALSGYWLAGIGVAALALLGGAGYFVYRRRRAAQEAAAAAELETPRVEMPTIDLESVTNESQVRKQLEGLAKRKPDEFVNLLRTWLVDE</sequence>
<evidence type="ECO:0000256" key="11">
    <source>
        <dbReference type="SAM" id="Phobius"/>
    </source>
</evidence>
<dbReference type="NCBIfam" id="TIGR00206">
    <property type="entry name" value="fliF"/>
    <property type="match status" value="1"/>
</dbReference>
<evidence type="ECO:0000313" key="14">
    <source>
        <dbReference type="EMBL" id="MBB6674592.1"/>
    </source>
</evidence>
<feature type="transmembrane region" description="Helical" evidence="11">
    <location>
        <begin position="441"/>
        <end position="462"/>
    </location>
</feature>
<evidence type="ECO:0000256" key="9">
    <source>
        <dbReference type="PIRNR" id="PIRNR004862"/>
    </source>
</evidence>
<feature type="transmembrane region" description="Helical" evidence="11">
    <location>
        <begin position="25"/>
        <end position="45"/>
    </location>
</feature>
<evidence type="ECO:0000259" key="13">
    <source>
        <dbReference type="Pfam" id="PF08345"/>
    </source>
</evidence>
<dbReference type="RefSeq" id="WP_185672454.1">
    <property type="nucleotide sequence ID" value="NZ_JACJVP010000049.1"/>
</dbReference>
<evidence type="ECO:0000256" key="1">
    <source>
        <dbReference type="ARBA" id="ARBA00004117"/>
    </source>
</evidence>
<dbReference type="PIRSF" id="PIRSF004862">
    <property type="entry name" value="FliF"/>
    <property type="match status" value="1"/>
</dbReference>
<gene>
    <name evidence="14" type="primary">fliF</name>
    <name evidence="14" type="ORF">H7C19_28315</name>
</gene>
<keyword evidence="14" id="KW-0966">Cell projection</keyword>
<organism evidence="14 15">
    <name type="scientific">Cohnella nanjingensis</name>
    <dbReference type="NCBI Taxonomy" id="1387779"/>
    <lineage>
        <taxon>Bacteria</taxon>
        <taxon>Bacillati</taxon>
        <taxon>Bacillota</taxon>
        <taxon>Bacilli</taxon>
        <taxon>Bacillales</taxon>
        <taxon>Paenibacillaceae</taxon>
        <taxon>Cohnella</taxon>
    </lineage>
</organism>
<accession>A0A7X0RVT3</accession>
<evidence type="ECO:0000256" key="3">
    <source>
        <dbReference type="ARBA" id="ARBA00007971"/>
    </source>
</evidence>
<feature type="domain" description="Flagellar M-ring C-terminal" evidence="13">
    <location>
        <begin position="261"/>
        <end position="395"/>
    </location>
</feature>
<dbReference type="PANTHER" id="PTHR30046">
    <property type="entry name" value="FLAGELLAR M-RING PROTEIN"/>
    <property type="match status" value="1"/>
</dbReference>
<keyword evidence="4" id="KW-1003">Cell membrane</keyword>
<evidence type="ECO:0000256" key="4">
    <source>
        <dbReference type="ARBA" id="ARBA00022475"/>
    </source>
</evidence>